<dbReference type="Proteomes" id="UP001162992">
    <property type="component" value="Chromosome 6"/>
</dbReference>
<comment type="caution">
    <text evidence="1">The sequence shown here is derived from an EMBL/GenBank/DDBJ whole genome shotgun (WGS) entry which is preliminary data.</text>
</comment>
<dbReference type="EMBL" id="CM055097">
    <property type="protein sequence ID" value="KAJ7552975.1"/>
    <property type="molecule type" value="Genomic_DNA"/>
</dbReference>
<gene>
    <name evidence="1" type="ORF">O6H91_06G079100</name>
</gene>
<reference evidence="2" key="1">
    <citation type="journal article" date="2024" name="Proc. Natl. Acad. Sci. U.S.A.">
        <title>Extraordinary preservation of gene collinearity over three hundred million years revealed in homosporous lycophytes.</title>
        <authorList>
            <person name="Li C."/>
            <person name="Wickell D."/>
            <person name="Kuo L.Y."/>
            <person name="Chen X."/>
            <person name="Nie B."/>
            <person name="Liao X."/>
            <person name="Peng D."/>
            <person name="Ji J."/>
            <person name="Jenkins J."/>
            <person name="Williams M."/>
            <person name="Shu S."/>
            <person name="Plott C."/>
            <person name="Barry K."/>
            <person name="Rajasekar S."/>
            <person name="Grimwood J."/>
            <person name="Han X."/>
            <person name="Sun S."/>
            <person name="Hou Z."/>
            <person name="He W."/>
            <person name="Dai G."/>
            <person name="Sun C."/>
            <person name="Schmutz J."/>
            <person name="Leebens-Mack J.H."/>
            <person name="Li F.W."/>
            <person name="Wang L."/>
        </authorList>
    </citation>
    <scope>NUCLEOTIDE SEQUENCE [LARGE SCALE GENOMIC DNA]</scope>
    <source>
        <strain evidence="2">cv. PW_Plant_1</strain>
    </source>
</reference>
<keyword evidence="2" id="KW-1185">Reference proteome</keyword>
<evidence type="ECO:0000313" key="2">
    <source>
        <dbReference type="Proteomes" id="UP001162992"/>
    </source>
</evidence>
<organism evidence="1 2">
    <name type="scientific">Diphasiastrum complanatum</name>
    <name type="common">Issler's clubmoss</name>
    <name type="synonym">Lycopodium complanatum</name>
    <dbReference type="NCBI Taxonomy" id="34168"/>
    <lineage>
        <taxon>Eukaryota</taxon>
        <taxon>Viridiplantae</taxon>
        <taxon>Streptophyta</taxon>
        <taxon>Embryophyta</taxon>
        <taxon>Tracheophyta</taxon>
        <taxon>Lycopodiopsida</taxon>
        <taxon>Lycopodiales</taxon>
        <taxon>Lycopodiaceae</taxon>
        <taxon>Lycopodioideae</taxon>
        <taxon>Diphasiastrum</taxon>
    </lineage>
</organism>
<name>A0ACC2DFD3_DIPCM</name>
<accession>A0ACC2DFD3</accession>
<sequence length="354" mass="39233">MGVAIDYLLLRALFATIILFGVAHGAKPIFVFGDSYVDTGNRNYSEAPWRNPYGITWPGHPSGRFSNGLLLTDFVAKAMKSKSPTPYRFYTKYSRSLRDVVKHGLNFGVGGSGVFQAFDPRNFSVQVDQLKGVLQTIPQQLFPLEHTPVLVSFVGNDYRYYLATNGTLKELPVYITKVVTEVTRNIIRLYGLGLKRFVVGNIEPLGCVPSLTASVSYKRCLTTYDPLVQFHNQLLAQQLNATFTALKGADYFILDQYKAFQSVIANPSPFGIKHRLRPCCTPKPGNIDSCGEVDKNGEPLYEVCSSPETHFFWDGLHPTQAGWTALTSSSFVGGNSPHNKSANLATWLQNEPTS</sequence>
<protein>
    <submittedName>
        <fullName evidence="1">Uncharacterized protein</fullName>
    </submittedName>
</protein>
<evidence type="ECO:0000313" key="1">
    <source>
        <dbReference type="EMBL" id="KAJ7552975.1"/>
    </source>
</evidence>
<proteinExistence type="predicted"/>